<dbReference type="EMBL" id="AGWD01000010">
    <property type="protein sequence ID" value="ENN94804.1"/>
    <property type="molecule type" value="Genomic_DNA"/>
</dbReference>
<dbReference type="Proteomes" id="UP000014011">
    <property type="component" value="Unassembled WGS sequence"/>
</dbReference>
<gene>
    <name evidence="1" type="ORF">BVtw_04860</name>
</gene>
<dbReference type="RefSeq" id="WP_010704895.1">
    <property type="nucleotide sequence ID" value="NZ_KB915632.1"/>
</dbReference>
<accession>N6UR18</accession>
<dbReference type="HOGENOM" id="CLU_165294_0_0_5"/>
<evidence type="ECO:0000313" key="2">
    <source>
        <dbReference type="Proteomes" id="UP000014011"/>
    </source>
</evidence>
<name>N6UR18_BARVB</name>
<proteinExistence type="predicted"/>
<evidence type="ECO:0000313" key="1">
    <source>
        <dbReference type="EMBL" id="ENN94804.1"/>
    </source>
</evidence>
<reference evidence="1 2" key="1">
    <citation type="journal article" date="2013" name="PLoS Genet.">
        <title>A gene transfer agent and a dynamic repertoire of secretion systems hold the keys to the explosive radiation of the emerging pathogen Bartonella.</title>
        <authorList>
            <person name="Guy L."/>
            <person name="Nystedt B."/>
            <person name="Toft C."/>
            <person name="Zaremba-Niedzwiedzka K."/>
            <person name="Berglund E.C."/>
            <person name="Granberg F."/>
            <person name="Naslund K."/>
            <person name="Eriksson A.S."/>
            <person name="Andersson S.G."/>
        </authorList>
    </citation>
    <scope>NUCLEOTIDE SEQUENCE [LARGE SCALE GENOMIC DNA]</scope>
    <source>
        <strain evidence="1">Tweed</strain>
    </source>
</reference>
<organism evidence="1 2">
    <name type="scientific">Bartonella vinsonii subsp. berkhoffii str. Tweed</name>
    <dbReference type="NCBI Taxonomy" id="1094502"/>
    <lineage>
        <taxon>Bacteria</taxon>
        <taxon>Pseudomonadati</taxon>
        <taxon>Pseudomonadota</taxon>
        <taxon>Alphaproteobacteria</taxon>
        <taxon>Hyphomicrobiales</taxon>
        <taxon>Bartonellaceae</taxon>
        <taxon>Bartonella</taxon>
    </lineage>
</organism>
<comment type="caution">
    <text evidence="1">The sequence shown here is derived from an EMBL/GenBank/DDBJ whole genome shotgun (WGS) entry which is preliminary data.</text>
</comment>
<dbReference type="PATRIC" id="fig|1094502.3.peg.570"/>
<sequence>MKQEPAYTLIKYLGGVTKVARILHKCKGAVYRITYSKKKGGAGGLFPSTYQAQLLTYAQRHNIDLRPEDFFYPKRLQDLMKEEKATLSTLSFVKGSTVCMKPCEQNEMTKLQYEEKNEQQQHHSHS</sequence>
<dbReference type="AlphaFoldDB" id="N6UR18"/>
<protein>
    <submittedName>
        <fullName evidence="1">Uncharacterized protein</fullName>
    </submittedName>
</protein>